<name>G5BKQ7_HETGA</name>
<dbReference type="Pfam" id="PF00106">
    <property type="entry name" value="adh_short"/>
    <property type="match status" value="1"/>
</dbReference>
<reference evidence="7" key="2">
    <citation type="submission" date="2025-04" db="UniProtKB">
        <authorList>
            <consortium name="RefSeq"/>
        </authorList>
    </citation>
    <scope>IDENTIFICATION</scope>
</reference>
<dbReference type="GO" id="GO:0004303">
    <property type="term" value="F:estradiol 17-beta-dehydrogenase [NAD(P)+] activity"/>
    <property type="evidence" value="ECO:0007669"/>
    <property type="project" value="Ensembl"/>
</dbReference>
<dbReference type="GO" id="GO:0032526">
    <property type="term" value="P:response to retinoic acid"/>
    <property type="evidence" value="ECO:0007669"/>
    <property type="project" value="Ensembl"/>
</dbReference>
<dbReference type="GO" id="GO:0001701">
    <property type="term" value="P:in utero embryonic development"/>
    <property type="evidence" value="ECO:0007669"/>
    <property type="project" value="Ensembl"/>
</dbReference>
<dbReference type="GO" id="GO:0047035">
    <property type="term" value="F:testosterone dehydrogenase (NAD+) activity"/>
    <property type="evidence" value="ECO:0007669"/>
    <property type="project" value="Ensembl"/>
</dbReference>
<gene>
    <name evidence="7" type="primary">Hsd17b2</name>
    <name evidence="4" type="ORF">GW7_08038</name>
</gene>
<organism evidence="4 5">
    <name type="scientific">Heterocephalus glaber</name>
    <name type="common">Naked mole rat</name>
    <dbReference type="NCBI Taxonomy" id="10181"/>
    <lineage>
        <taxon>Eukaryota</taxon>
        <taxon>Metazoa</taxon>
        <taxon>Chordata</taxon>
        <taxon>Craniata</taxon>
        <taxon>Vertebrata</taxon>
        <taxon>Euteleostomi</taxon>
        <taxon>Mammalia</taxon>
        <taxon>Eutheria</taxon>
        <taxon>Euarchontoglires</taxon>
        <taxon>Glires</taxon>
        <taxon>Rodentia</taxon>
        <taxon>Hystricomorpha</taxon>
        <taxon>Bathyergidae</taxon>
        <taxon>Heterocephalus</taxon>
    </lineage>
</organism>
<evidence type="ECO:0000313" key="5">
    <source>
        <dbReference type="Proteomes" id="UP000006813"/>
    </source>
</evidence>
<dbReference type="PANTHER" id="PTHR43313">
    <property type="entry name" value="SHORT-CHAIN DEHYDROGENASE/REDUCTASE FAMILY 9C"/>
    <property type="match status" value="1"/>
</dbReference>
<dbReference type="OrthoDB" id="9876299at2759"/>
<dbReference type="AlphaFoldDB" id="G5BKQ7"/>
<keyword evidence="2" id="KW-0560">Oxidoreductase</keyword>
<dbReference type="RefSeq" id="XP_004842843.1">
    <property type="nucleotide sequence ID" value="XM_004842786.3"/>
</dbReference>
<dbReference type="InterPro" id="IPR020904">
    <property type="entry name" value="Sc_DH/Rdtase_CS"/>
</dbReference>
<dbReference type="Proteomes" id="UP000006813">
    <property type="component" value="Unassembled WGS sequence"/>
</dbReference>
<dbReference type="FunFam" id="3.40.50.720:FF:000074">
    <property type="entry name" value="Retinol dehydrogenase type 1"/>
    <property type="match status" value="1"/>
</dbReference>
<evidence type="ECO:0000313" key="4">
    <source>
        <dbReference type="EMBL" id="EHB09868.1"/>
    </source>
</evidence>
<dbReference type="GO" id="GO:0006703">
    <property type="term" value="P:estrogen biosynthetic process"/>
    <property type="evidence" value="ECO:0007669"/>
    <property type="project" value="Ensembl"/>
</dbReference>
<dbReference type="SUPFAM" id="SSF51735">
    <property type="entry name" value="NAD(P)-binding Rossmann-fold domains"/>
    <property type="match status" value="1"/>
</dbReference>
<dbReference type="InterPro" id="IPR002347">
    <property type="entry name" value="SDR_fam"/>
</dbReference>
<dbReference type="GO" id="GO:0008209">
    <property type="term" value="P:androgen metabolic process"/>
    <property type="evidence" value="ECO:0007669"/>
    <property type="project" value="Ensembl"/>
</dbReference>
<dbReference type="KEGG" id="hgl:101719685"/>
<dbReference type="Proteomes" id="UP000694906">
    <property type="component" value="Unplaced"/>
</dbReference>
<evidence type="ECO:0000256" key="2">
    <source>
        <dbReference type="ARBA" id="ARBA00023002"/>
    </source>
</evidence>
<evidence type="ECO:0000256" key="3">
    <source>
        <dbReference type="RuleBase" id="RU000363"/>
    </source>
</evidence>
<sequence>MIMVISEAAWFCLAVTAALGSIVFCKHKSPGQLGRPVVWLTGLCGGAYLLILSFFWSLVLFSLLCFLMCMYLADQELLPVDQKAVLVTGCDSGFGHALAKNLDKLGFTVFAGVLNEKSSGAEELRRNCSKHITVLQMDITNPEQIKDAHSKVIEKVQDKGLWALVNNAGILGFPTDGELIPMIEYKKCMEVNFFGPVEVTKAFLPLLRKSKGRLVNVSSMGGVVPLPKFAAYNSTKAALTMFSSIMRQELSAWGVKVSVVQPGGFRTNIAGTNDVWLKNEKDILDHLTQEQLRDYGRDYVLLQKNFLNKFESFTCPDFTPVLRDIQHAISAQSPSPFYMPGKMVSLWVYFAFLSPTHLFDYCVKKIFVKSEYIPRALHMPN</sequence>
<dbReference type="eggNOG" id="KOG1610">
    <property type="taxonomic scope" value="Eukaryota"/>
</dbReference>
<accession>G5BKQ7</accession>
<evidence type="ECO:0000313" key="6">
    <source>
        <dbReference type="Proteomes" id="UP000694906"/>
    </source>
</evidence>
<dbReference type="Gene3D" id="3.40.50.720">
    <property type="entry name" value="NAD(P)-binding Rossmann-like Domain"/>
    <property type="match status" value="1"/>
</dbReference>
<proteinExistence type="inferred from homology"/>
<dbReference type="GeneID" id="101719685"/>
<dbReference type="EMBL" id="JH170772">
    <property type="protein sequence ID" value="EHB09868.1"/>
    <property type="molecule type" value="Genomic_DNA"/>
</dbReference>
<comment type="similarity">
    <text evidence="1 3">Belongs to the short-chain dehydrogenases/reductases (SDR) family.</text>
</comment>
<dbReference type="PRINTS" id="PR00081">
    <property type="entry name" value="GDHRDH"/>
</dbReference>
<evidence type="ECO:0000313" key="7">
    <source>
        <dbReference type="RefSeq" id="XP_004842843.1"/>
    </source>
</evidence>
<reference evidence="4 5" key="1">
    <citation type="journal article" date="2011" name="Nature">
        <title>Genome sequencing reveals insights into physiology and longevity of the naked mole rat.</title>
        <authorList>
            <person name="Kim E.B."/>
            <person name="Fang X."/>
            <person name="Fushan A.A."/>
            <person name="Huang Z."/>
            <person name="Lobanov A.V."/>
            <person name="Han L."/>
            <person name="Marino S.M."/>
            <person name="Sun X."/>
            <person name="Turanov A.A."/>
            <person name="Yang P."/>
            <person name="Yim S.H."/>
            <person name="Zhao X."/>
            <person name="Kasaikina M.V."/>
            <person name="Stoletzki N."/>
            <person name="Peng C."/>
            <person name="Polak P."/>
            <person name="Xiong Z."/>
            <person name="Kiezun A."/>
            <person name="Zhu Y."/>
            <person name="Chen Y."/>
            <person name="Kryukov G.V."/>
            <person name="Zhang Q."/>
            <person name="Peshkin L."/>
            <person name="Yang L."/>
            <person name="Bronson R.T."/>
            <person name="Buffenstein R."/>
            <person name="Wang B."/>
            <person name="Han C."/>
            <person name="Li Q."/>
            <person name="Chen L."/>
            <person name="Zhao W."/>
            <person name="Sunyaev S.R."/>
            <person name="Park T.J."/>
            <person name="Zhang G."/>
            <person name="Wang J."/>
            <person name="Gladyshev V.N."/>
        </authorList>
    </citation>
    <scope>NUCLEOTIDE SEQUENCE [LARGE SCALE GENOMIC DNA]</scope>
</reference>
<dbReference type="GO" id="GO:0005789">
    <property type="term" value="C:endoplasmic reticulum membrane"/>
    <property type="evidence" value="ECO:0007669"/>
    <property type="project" value="Ensembl"/>
</dbReference>
<dbReference type="GO" id="GO:0001890">
    <property type="term" value="P:placenta development"/>
    <property type="evidence" value="ECO:0007669"/>
    <property type="project" value="Ensembl"/>
</dbReference>
<dbReference type="InterPro" id="IPR036291">
    <property type="entry name" value="NAD(P)-bd_dom_sf"/>
</dbReference>
<dbReference type="PROSITE" id="PS00061">
    <property type="entry name" value="ADH_SHORT"/>
    <property type="match status" value="1"/>
</dbReference>
<dbReference type="STRING" id="10181.G5BKQ7"/>
<dbReference type="OMA" id="KKCMAVN"/>
<dbReference type="PRINTS" id="PR00080">
    <property type="entry name" value="SDRFAMILY"/>
</dbReference>
<dbReference type="Bgee" id="ENSHGLG00000018748">
    <property type="expression patterns" value="Expressed in adult mammalian kidney and 6 other cell types or tissues"/>
</dbReference>
<protein>
    <submittedName>
        <fullName evidence="4 7">Estradiol 17-beta-dehydrogenase 2</fullName>
    </submittedName>
</protein>
<dbReference type="CTD" id="3294"/>
<dbReference type="CDD" id="cd09805">
    <property type="entry name" value="type2_17beta_HSD-like_SDR_c"/>
    <property type="match status" value="1"/>
</dbReference>
<dbReference type="InParanoid" id="G5BKQ7"/>
<evidence type="ECO:0000256" key="1">
    <source>
        <dbReference type="ARBA" id="ARBA00006484"/>
    </source>
</evidence>
<keyword evidence="6" id="KW-1185">Reference proteome</keyword>
<dbReference type="PANTHER" id="PTHR43313:SF3">
    <property type="entry name" value="17-BETA-HYDROXYSTEROID DEHYDROGENASE TYPE 2"/>
    <property type="match status" value="1"/>
</dbReference>